<accession>A0A3E0EPF9</accession>
<keyword evidence="1" id="KW-0812">Transmembrane</keyword>
<evidence type="ECO:0000313" key="3">
    <source>
        <dbReference type="Proteomes" id="UP000257136"/>
    </source>
</evidence>
<feature type="transmembrane region" description="Helical" evidence="1">
    <location>
        <begin position="101"/>
        <end position="122"/>
    </location>
</feature>
<organism evidence="2 3">
    <name type="scientific">Flavobacterium aquicola</name>
    <dbReference type="NCBI Taxonomy" id="1682742"/>
    <lineage>
        <taxon>Bacteria</taxon>
        <taxon>Pseudomonadati</taxon>
        <taxon>Bacteroidota</taxon>
        <taxon>Flavobacteriia</taxon>
        <taxon>Flavobacteriales</taxon>
        <taxon>Flavobacteriaceae</taxon>
        <taxon>Flavobacterium</taxon>
    </lineage>
</organism>
<evidence type="ECO:0000256" key="1">
    <source>
        <dbReference type="SAM" id="Phobius"/>
    </source>
</evidence>
<dbReference type="OrthoDB" id="9808870at2"/>
<evidence type="ECO:0000313" key="2">
    <source>
        <dbReference type="EMBL" id="REH00059.1"/>
    </source>
</evidence>
<keyword evidence="1" id="KW-1133">Transmembrane helix</keyword>
<dbReference type="InterPro" id="IPR032809">
    <property type="entry name" value="Put_HupE_UreJ"/>
</dbReference>
<dbReference type="EMBL" id="QUNI01000003">
    <property type="protein sequence ID" value="REH00059.1"/>
    <property type="molecule type" value="Genomic_DNA"/>
</dbReference>
<dbReference type="Pfam" id="PF13795">
    <property type="entry name" value="HupE_UreJ_2"/>
    <property type="match status" value="1"/>
</dbReference>
<feature type="transmembrane region" description="Helical" evidence="1">
    <location>
        <begin position="173"/>
        <end position="190"/>
    </location>
</feature>
<dbReference type="RefSeq" id="WP_115811103.1">
    <property type="nucleotide sequence ID" value="NZ_QUNI01000003.1"/>
</dbReference>
<proteinExistence type="predicted"/>
<sequence length="196" mass="21806">MSEFLIYFQIGLKHVLDVHAYDHVLFLIALSVPFSFNDWKRILLLVTIFTLGHTAALFLSVFGIIAVKVNVVELLIPITILITAFYNLFTAGKTSKNGSVNLVFIITLFFGIIHGLGFSNYFKTLLGGSAASKLLPMCEFALGIEAAQITVVIVVLILSYIVQTVFRFSKRDWALVMSAFIIGVVLPMIVESEIWK</sequence>
<keyword evidence="3" id="KW-1185">Reference proteome</keyword>
<protein>
    <submittedName>
        <fullName evidence="2">HupE/UreJ protein</fullName>
    </submittedName>
</protein>
<gene>
    <name evidence="2" type="ORF">C8P67_10326</name>
</gene>
<comment type="caution">
    <text evidence="2">The sequence shown here is derived from an EMBL/GenBank/DDBJ whole genome shotgun (WGS) entry which is preliminary data.</text>
</comment>
<feature type="transmembrane region" description="Helical" evidence="1">
    <location>
        <begin position="43"/>
        <end position="65"/>
    </location>
</feature>
<name>A0A3E0EPF9_9FLAO</name>
<dbReference type="AlphaFoldDB" id="A0A3E0EPF9"/>
<feature type="transmembrane region" description="Helical" evidence="1">
    <location>
        <begin position="20"/>
        <end position="36"/>
    </location>
</feature>
<reference evidence="2 3" key="1">
    <citation type="submission" date="2018-08" db="EMBL/GenBank/DDBJ databases">
        <title>Genomic Encyclopedia of Archaeal and Bacterial Type Strains, Phase II (KMG-II): from individual species to whole genera.</title>
        <authorList>
            <person name="Goeker M."/>
        </authorList>
    </citation>
    <scope>NUCLEOTIDE SEQUENCE [LARGE SCALE GENOMIC DNA]</scope>
    <source>
        <strain evidence="2 3">DSM 100880</strain>
    </source>
</reference>
<dbReference type="Proteomes" id="UP000257136">
    <property type="component" value="Unassembled WGS sequence"/>
</dbReference>
<feature type="transmembrane region" description="Helical" evidence="1">
    <location>
        <begin position="142"/>
        <end position="161"/>
    </location>
</feature>
<keyword evidence="1" id="KW-0472">Membrane</keyword>
<feature type="transmembrane region" description="Helical" evidence="1">
    <location>
        <begin position="71"/>
        <end position="89"/>
    </location>
</feature>